<dbReference type="AlphaFoldDB" id="A0A1R3V0F1"/>
<proteinExistence type="predicted"/>
<organism evidence="1 2">
    <name type="scientific">Mesorhizobium prunaredense</name>
    <dbReference type="NCBI Taxonomy" id="1631249"/>
    <lineage>
        <taxon>Bacteria</taxon>
        <taxon>Pseudomonadati</taxon>
        <taxon>Pseudomonadota</taxon>
        <taxon>Alphaproteobacteria</taxon>
        <taxon>Hyphomicrobiales</taxon>
        <taxon>Phyllobacteriaceae</taxon>
        <taxon>Mesorhizobium</taxon>
    </lineage>
</organism>
<keyword evidence="2" id="KW-1185">Reference proteome</keyword>
<accession>A0A1R3V0F1</accession>
<dbReference type="EMBL" id="FTPD01000003">
    <property type="protein sequence ID" value="SIT53359.1"/>
    <property type="molecule type" value="Genomic_DNA"/>
</dbReference>
<dbReference type="Proteomes" id="UP000188388">
    <property type="component" value="Unassembled WGS sequence"/>
</dbReference>
<sequence length="57" mass="6652">MEVSALLERCVTALREWVAPSYRPELHYMRGPGPASAQRKIQFESKRVLPLLRNSRR</sequence>
<reference evidence="2" key="1">
    <citation type="submission" date="2017-01" db="EMBL/GenBank/DDBJ databases">
        <authorList>
            <person name="Brunel B."/>
        </authorList>
    </citation>
    <scope>NUCLEOTIDE SEQUENCE [LARGE SCALE GENOMIC DNA]</scope>
</reference>
<evidence type="ECO:0000313" key="1">
    <source>
        <dbReference type="EMBL" id="SIT53359.1"/>
    </source>
</evidence>
<gene>
    <name evidence="1" type="ORF">BQ8794_110165</name>
</gene>
<protein>
    <submittedName>
        <fullName evidence="1">Uncharacterized protein</fullName>
    </submittedName>
</protein>
<dbReference type="STRING" id="1631249.BQ8794_110165"/>
<name>A0A1R3V0F1_9HYPH</name>
<evidence type="ECO:0000313" key="2">
    <source>
        <dbReference type="Proteomes" id="UP000188388"/>
    </source>
</evidence>